<keyword evidence="8" id="KW-0010">Activator</keyword>
<dbReference type="RefSeq" id="WP_263594761.1">
    <property type="nucleotide sequence ID" value="NZ_CP107020.1"/>
</dbReference>
<comment type="similarity">
    <text evidence="2">Belongs to the DtxR/MntR family.</text>
</comment>
<accession>A0ABY6G360</accession>
<evidence type="ECO:0000256" key="5">
    <source>
        <dbReference type="ARBA" id="ARBA00022491"/>
    </source>
</evidence>
<dbReference type="Gene3D" id="1.10.60.10">
    <property type="entry name" value="Iron dependent repressor, metal binding and dimerisation domain"/>
    <property type="match status" value="1"/>
</dbReference>
<keyword evidence="4" id="KW-0963">Cytoplasm</keyword>
<keyword evidence="7" id="KW-0238">DNA-binding</keyword>
<dbReference type="InterPro" id="IPR036388">
    <property type="entry name" value="WH-like_DNA-bd_sf"/>
</dbReference>
<dbReference type="PANTHER" id="PTHR33238:SF11">
    <property type="entry name" value="TRANSCRIPTIONAL REGULATOR MNTR"/>
    <property type="match status" value="1"/>
</dbReference>
<dbReference type="Gene3D" id="1.10.10.10">
    <property type="entry name" value="Winged helix-like DNA-binding domain superfamily/Winged helix DNA-binding domain"/>
    <property type="match status" value="1"/>
</dbReference>
<evidence type="ECO:0000313" key="14">
    <source>
        <dbReference type="EMBL" id="UYG17552.1"/>
    </source>
</evidence>
<evidence type="ECO:0000256" key="9">
    <source>
        <dbReference type="ARBA" id="ARBA00023163"/>
    </source>
</evidence>
<dbReference type="InterPro" id="IPR001367">
    <property type="entry name" value="Fe_dep_repressor"/>
</dbReference>
<comment type="subcellular location">
    <subcellularLocation>
        <location evidence="1">Cytoplasm</location>
    </subcellularLocation>
</comment>
<feature type="domain" description="HTH dtxR-type" evidence="13">
    <location>
        <begin position="6"/>
        <end position="68"/>
    </location>
</feature>
<evidence type="ECO:0000256" key="8">
    <source>
        <dbReference type="ARBA" id="ARBA00023159"/>
    </source>
</evidence>
<evidence type="ECO:0000259" key="13">
    <source>
        <dbReference type="PROSITE" id="PS50944"/>
    </source>
</evidence>
<dbReference type="PROSITE" id="PS50944">
    <property type="entry name" value="HTH_DTXR"/>
    <property type="match status" value="1"/>
</dbReference>
<evidence type="ECO:0000256" key="10">
    <source>
        <dbReference type="ARBA" id="ARBA00023211"/>
    </source>
</evidence>
<comment type="subunit">
    <text evidence="3">Homodimer.</text>
</comment>
<keyword evidence="10" id="KW-0464">Manganese</keyword>
<dbReference type="Proteomes" id="UP001164305">
    <property type="component" value="Chromosome"/>
</dbReference>
<keyword evidence="15" id="KW-1185">Reference proteome</keyword>
<evidence type="ECO:0000256" key="12">
    <source>
        <dbReference type="SAM" id="MobiDB-lite"/>
    </source>
</evidence>
<evidence type="ECO:0000256" key="7">
    <source>
        <dbReference type="ARBA" id="ARBA00023125"/>
    </source>
</evidence>
<dbReference type="Pfam" id="PF01325">
    <property type="entry name" value="Fe_dep_repress"/>
    <property type="match status" value="1"/>
</dbReference>
<evidence type="ECO:0000256" key="2">
    <source>
        <dbReference type="ARBA" id="ARBA00007871"/>
    </source>
</evidence>
<dbReference type="Pfam" id="PF02742">
    <property type="entry name" value="Fe_dep_repr_C"/>
    <property type="match status" value="1"/>
</dbReference>
<keyword evidence="9" id="KW-0804">Transcription</keyword>
<dbReference type="SUPFAM" id="SSF46785">
    <property type="entry name" value="Winged helix' DNA-binding domain"/>
    <property type="match status" value="1"/>
</dbReference>
<organism evidence="14 15">
    <name type="scientific">Brachybacterium huguangmaarense</name>
    <dbReference type="NCBI Taxonomy" id="1652028"/>
    <lineage>
        <taxon>Bacteria</taxon>
        <taxon>Bacillati</taxon>
        <taxon>Actinomycetota</taxon>
        <taxon>Actinomycetes</taxon>
        <taxon>Micrococcales</taxon>
        <taxon>Dermabacteraceae</taxon>
        <taxon>Brachybacterium</taxon>
    </lineage>
</organism>
<evidence type="ECO:0000256" key="1">
    <source>
        <dbReference type="ARBA" id="ARBA00004496"/>
    </source>
</evidence>
<dbReference type="SMART" id="SM00529">
    <property type="entry name" value="HTH_DTXR"/>
    <property type="match status" value="1"/>
</dbReference>
<evidence type="ECO:0000256" key="6">
    <source>
        <dbReference type="ARBA" id="ARBA00023015"/>
    </source>
</evidence>
<evidence type="ECO:0000256" key="4">
    <source>
        <dbReference type="ARBA" id="ARBA00022490"/>
    </source>
</evidence>
<dbReference type="InterPro" id="IPR050536">
    <property type="entry name" value="DtxR_MntR_Metal-Reg"/>
</dbReference>
<dbReference type="SUPFAM" id="SSF47979">
    <property type="entry name" value="Iron-dependent repressor protein, dimerization domain"/>
    <property type="match status" value="1"/>
</dbReference>
<dbReference type="InterPro" id="IPR036421">
    <property type="entry name" value="Fe_dep_repressor_sf"/>
</dbReference>
<keyword evidence="5" id="KW-0678">Repressor</keyword>
<dbReference type="InterPro" id="IPR022687">
    <property type="entry name" value="HTH_DTXR"/>
</dbReference>
<feature type="region of interest" description="Disordered" evidence="12">
    <location>
        <begin position="123"/>
        <end position="144"/>
    </location>
</feature>
<dbReference type="EMBL" id="CP107020">
    <property type="protein sequence ID" value="UYG17552.1"/>
    <property type="molecule type" value="Genomic_DNA"/>
</dbReference>
<evidence type="ECO:0000313" key="15">
    <source>
        <dbReference type="Proteomes" id="UP001164305"/>
    </source>
</evidence>
<sequence>MDLDDLTPVAQDYLKVIWSRTEWGAAPITTGELATRFGTSAANVTETVRRLAGQGLLEYTPYRPVRLTADGTACAVAMVRRHRLLETYLVEALGYAWDEVHDEAERLEHAASPELIDRIDAALGHPASDPHGDPIPSASGRTSLPPGALLLAEVTPPGDLRVVRVSDAEPAVLGSAHDLGLVPGGTVHVEPMPAADPSADGAAGGTAGPAALAVRPRAESDLVPVPAEVAAAVRVIPVGGEARGPSRPDRPAPRD</sequence>
<proteinExistence type="inferred from homology"/>
<dbReference type="InterPro" id="IPR036390">
    <property type="entry name" value="WH_DNA-bd_sf"/>
</dbReference>
<reference evidence="14" key="1">
    <citation type="submission" date="2022-10" db="EMBL/GenBank/DDBJ databases">
        <title>Whole-Genome Sequencing of Brachybacterium huguangmaarense BRM-3, Isolated from Betula schmidtii.</title>
        <authorList>
            <person name="Haam D."/>
        </authorList>
    </citation>
    <scope>NUCLEOTIDE SEQUENCE</scope>
    <source>
        <strain evidence="14">BRM-3</strain>
    </source>
</reference>
<dbReference type="PANTHER" id="PTHR33238">
    <property type="entry name" value="IRON (METAL) DEPENDENT REPRESSOR, DTXR FAMILY"/>
    <property type="match status" value="1"/>
</dbReference>
<name>A0ABY6G360_9MICO</name>
<protein>
    <recommendedName>
        <fullName evidence="11">Manganese transport regulator</fullName>
    </recommendedName>
</protein>
<evidence type="ECO:0000256" key="3">
    <source>
        <dbReference type="ARBA" id="ARBA00011738"/>
    </source>
</evidence>
<evidence type="ECO:0000256" key="11">
    <source>
        <dbReference type="ARBA" id="ARBA00032593"/>
    </source>
</evidence>
<dbReference type="InterPro" id="IPR022689">
    <property type="entry name" value="Iron_dep_repressor"/>
</dbReference>
<keyword evidence="6" id="KW-0805">Transcription regulation</keyword>
<gene>
    <name evidence="14" type="ORF">BRM3_03730</name>
</gene>